<evidence type="ECO:0000313" key="3">
    <source>
        <dbReference type="Proteomes" id="UP000237441"/>
    </source>
</evidence>
<evidence type="ECO:0000313" key="2">
    <source>
        <dbReference type="EMBL" id="PQK08838.1"/>
    </source>
</evidence>
<feature type="chain" id="PRO_5015778612" description="Secreted protein" evidence="1">
    <location>
        <begin position="16"/>
        <end position="105"/>
    </location>
</feature>
<comment type="caution">
    <text evidence="2">The sequence shown here is derived from an EMBL/GenBank/DDBJ whole genome shotgun (WGS) entry which is preliminary data.</text>
</comment>
<feature type="signal peptide" evidence="1">
    <location>
        <begin position="1"/>
        <end position="15"/>
    </location>
</feature>
<dbReference type="Proteomes" id="UP000237441">
    <property type="component" value="Unassembled WGS sequence"/>
</dbReference>
<dbReference type="EMBL" id="JRHA01000001">
    <property type="protein sequence ID" value="PQK08838.1"/>
    <property type="molecule type" value="Genomic_DNA"/>
</dbReference>
<keyword evidence="1" id="KW-0732">Signal</keyword>
<protein>
    <recommendedName>
        <fullName evidence="4">Secreted protein</fullName>
    </recommendedName>
</protein>
<proteinExistence type="predicted"/>
<gene>
    <name evidence="2" type="ORF">BB8028_0001g09100</name>
</gene>
<evidence type="ECO:0000256" key="1">
    <source>
        <dbReference type="SAM" id="SignalP"/>
    </source>
</evidence>
<sequence length="105" mass="11938">MIVVVIRFYLRLVSGAGEPHTNIHFCHFAIHNTIALSRNRTRLPCFVAKPKSLGETTKRSTSVAKLSWRSAQISLFQHCSTWLDTLLRYAQPLDKITSLADRTRA</sequence>
<name>A0A2S7XYA1_BEABA</name>
<dbReference type="AlphaFoldDB" id="A0A2S7XYA1"/>
<accession>A0A2S7XYA1</accession>
<evidence type="ECO:0008006" key="4">
    <source>
        <dbReference type="Google" id="ProtNLM"/>
    </source>
</evidence>
<reference evidence="2 3" key="1">
    <citation type="submission" date="2016-07" db="EMBL/GenBank/DDBJ databases">
        <title>Comparative genomics of the entomopathogenic fungus Beauveria bassiana.</title>
        <authorList>
            <person name="Valero Jimenez C.A."/>
            <person name="Zwaan B.J."/>
            <person name="Van Kan J.A."/>
            <person name="Takken W."/>
            <person name="Debets A.J."/>
            <person name="Schoustra S.E."/>
            <person name="Koenraadt C.J."/>
        </authorList>
    </citation>
    <scope>NUCLEOTIDE SEQUENCE [LARGE SCALE GENOMIC DNA]</scope>
    <source>
        <strain evidence="2 3">ARSEF 8028</strain>
    </source>
</reference>
<organism evidence="2 3">
    <name type="scientific">Beauveria bassiana</name>
    <name type="common">White muscardine disease fungus</name>
    <name type="synonym">Tritirachium shiotae</name>
    <dbReference type="NCBI Taxonomy" id="176275"/>
    <lineage>
        <taxon>Eukaryota</taxon>
        <taxon>Fungi</taxon>
        <taxon>Dikarya</taxon>
        <taxon>Ascomycota</taxon>
        <taxon>Pezizomycotina</taxon>
        <taxon>Sordariomycetes</taxon>
        <taxon>Hypocreomycetidae</taxon>
        <taxon>Hypocreales</taxon>
        <taxon>Cordycipitaceae</taxon>
        <taxon>Beauveria</taxon>
    </lineage>
</organism>